<proteinExistence type="predicted"/>
<keyword evidence="3" id="KW-1185">Reference proteome</keyword>
<dbReference type="GeneID" id="43838020"/>
<dbReference type="EMBL" id="FNPC01000003">
    <property type="protein sequence ID" value="SDY09752.1"/>
    <property type="molecule type" value="Genomic_DNA"/>
</dbReference>
<name>A0A1H3H2L5_9EURY</name>
<evidence type="ECO:0000313" key="2">
    <source>
        <dbReference type="EMBL" id="SDY09752.1"/>
    </source>
</evidence>
<dbReference type="Proteomes" id="UP000199079">
    <property type="component" value="Unassembled WGS sequence"/>
</dbReference>
<gene>
    <name evidence="2" type="ORF">SAMN05216564_10395</name>
</gene>
<feature type="coiled-coil region" evidence="1">
    <location>
        <begin position="4"/>
        <end position="31"/>
    </location>
</feature>
<dbReference type="Gene3D" id="2.20.28.30">
    <property type="entry name" value="RNA polymerase ii, chain L"/>
    <property type="match status" value="1"/>
</dbReference>
<protein>
    <submittedName>
        <fullName evidence="2">Uncharacterized protein</fullName>
    </submittedName>
</protein>
<reference evidence="3" key="1">
    <citation type="submission" date="2016-10" db="EMBL/GenBank/DDBJ databases">
        <authorList>
            <person name="Varghese N."/>
            <person name="Submissions S."/>
        </authorList>
    </citation>
    <scope>NUCLEOTIDE SEQUENCE [LARGE SCALE GENOMIC DNA]</scope>
    <source>
        <strain evidence="3">DC30,IBRC 10041,KCTC 4046</strain>
    </source>
</reference>
<accession>A0A1H3H2L5</accession>
<dbReference type="AlphaFoldDB" id="A0A1H3H2L5"/>
<dbReference type="RefSeq" id="WP_021073709.1">
    <property type="nucleotide sequence ID" value="NZ_FNPC01000003.1"/>
</dbReference>
<evidence type="ECO:0000256" key="1">
    <source>
        <dbReference type="SAM" id="Coils"/>
    </source>
</evidence>
<evidence type="ECO:0000313" key="3">
    <source>
        <dbReference type="Proteomes" id="UP000199079"/>
    </source>
</evidence>
<organism evidence="2 3">
    <name type="scientific">Halopenitus persicus</name>
    <dbReference type="NCBI Taxonomy" id="1048396"/>
    <lineage>
        <taxon>Archaea</taxon>
        <taxon>Methanobacteriati</taxon>
        <taxon>Methanobacteriota</taxon>
        <taxon>Stenosarchaea group</taxon>
        <taxon>Halobacteria</taxon>
        <taxon>Halobacteriales</taxon>
        <taxon>Haloferacaceae</taxon>
        <taxon>Halopenitus</taxon>
    </lineage>
</organism>
<keyword evidence="1" id="KW-0175">Coiled coil</keyword>
<sequence>MGFFERAGRRVERFKQAAKKAADENADYRCQSCNARFNADDDQCPECGSTEIVSTSAEE</sequence>
<dbReference type="OrthoDB" id="204979at2157"/>